<accession>A0ABY4A361</accession>
<evidence type="ECO:0000256" key="1">
    <source>
        <dbReference type="SAM" id="MobiDB-lite"/>
    </source>
</evidence>
<gene>
    <name evidence="2" type="ORF">INH39_27860</name>
</gene>
<reference evidence="2 3" key="1">
    <citation type="submission" date="2020-10" db="EMBL/GenBank/DDBJ databases">
        <title>Genome analysis of Massilia species.</title>
        <authorList>
            <person name="Jung D.-H."/>
        </authorList>
    </citation>
    <scope>NUCLEOTIDE SEQUENCE [LARGE SCALE GENOMIC DNA]</scope>
    <source>
        <strain evidence="3">sipir</strain>
    </source>
</reference>
<organism evidence="2 3">
    <name type="scientific">Massilia violaceinigra</name>
    <dbReference type="NCBI Taxonomy" id="2045208"/>
    <lineage>
        <taxon>Bacteria</taxon>
        <taxon>Pseudomonadati</taxon>
        <taxon>Pseudomonadota</taxon>
        <taxon>Betaproteobacteria</taxon>
        <taxon>Burkholderiales</taxon>
        <taxon>Oxalobacteraceae</taxon>
        <taxon>Telluria group</taxon>
        <taxon>Massilia</taxon>
    </lineage>
</organism>
<dbReference type="EMBL" id="CP063361">
    <property type="protein sequence ID" value="UOD29192.1"/>
    <property type="molecule type" value="Genomic_DNA"/>
</dbReference>
<feature type="region of interest" description="Disordered" evidence="1">
    <location>
        <begin position="103"/>
        <end position="131"/>
    </location>
</feature>
<evidence type="ECO:0008006" key="4">
    <source>
        <dbReference type="Google" id="ProtNLM"/>
    </source>
</evidence>
<evidence type="ECO:0000313" key="3">
    <source>
        <dbReference type="Proteomes" id="UP000831532"/>
    </source>
</evidence>
<dbReference type="RefSeq" id="WP_243490406.1">
    <property type="nucleotide sequence ID" value="NZ_CP063361.1"/>
</dbReference>
<proteinExistence type="predicted"/>
<sequence>MVRSSPRWTGSDAALRSLQVAFDVEKQVIDAVRYAAFKNQLSPSDQIRAILGLPRTSKPVRPRLTVTLSDADYDILARRFGLAVDDKRKIKESLHDALIDFARQQQAPDGEPPSPMNNLGMNNLDKKERPA</sequence>
<name>A0ABY4A361_9BURK</name>
<protein>
    <recommendedName>
        <fullName evidence="4">Ribbon-helix-helix protein CopG domain-containing protein</fullName>
    </recommendedName>
</protein>
<keyword evidence="3" id="KW-1185">Reference proteome</keyword>
<dbReference type="Proteomes" id="UP000831532">
    <property type="component" value="Chromosome"/>
</dbReference>
<evidence type="ECO:0000313" key="2">
    <source>
        <dbReference type="EMBL" id="UOD29192.1"/>
    </source>
</evidence>